<evidence type="ECO:0000313" key="4">
    <source>
        <dbReference type="Proteomes" id="UP001470230"/>
    </source>
</evidence>
<keyword evidence="4" id="KW-1185">Reference proteome</keyword>
<accession>A0ABR2KEA4</accession>
<proteinExistence type="predicted"/>
<dbReference type="Gene3D" id="1.20.5.110">
    <property type="match status" value="1"/>
</dbReference>
<evidence type="ECO:0000256" key="1">
    <source>
        <dbReference type="SAM" id="MobiDB-lite"/>
    </source>
</evidence>
<dbReference type="InterPro" id="IPR000727">
    <property type="entry name" value="T_SNARE_dom"/>
</dbReference>
<dbReference type="EMBL" id="JAPFFF010000005">
    <property type="protein sequence ID" value="KAK8889463.1"/>
    <property type="molecule type" value="Genomic_DNA"/>
</dbReference>
<dbReference type="Proteomes" id="UP001470230">
    <property type="component" value="Unassembled WGS sequence"/>
</dbReference>
<name>A0ABR2KEA4_9EUKA</name>
<evidence type="ECO:0000313" key="3">
    <source>
        <dbReference type="EMBL" id="KAK8889463.1"/>
    </source>
</evidence>
<dbReference type="SUPFAM" id="SSF58038">
    <property type="entry name" value="SNARE fusion complex"/>
    <property type="match status" value="1"/>
</dbReference>
<gene>
    <name evidence="3" type="ORF">M9Y10_034210</name>
</gene>
<comment type="caution">
    <text evidence="3">The sequence shown here is derived from an EMBL/GenBank/DDBJ whole genome shotgun (WGS) entry which is preliminary data.</text>
</comment>
<sequence>MNFKFILVMSFQKAGNLSSLVDQYVKAYNEIQATITKIPDEKTLKQIRTNYNILNTNGKKIDDKLESGEDPDTEALKEQYDPVAMGFESQKASWEAILKKKEAEYKKIHDEEAHNAAMANLSEEQLQIQQQADDLDYIGRQVDEIKTMQQDLNEITHKVDDKITEDHEKVVNIDNHIEKAKTEMEEGNKDLDHAEKDQKKCNIC</sequence>
<feature type="domain" description="T-SNARE coiled-coil homology" evidence="2">
    <location>
        <begin position="140"/>
        <end position="194"/>
    </location>
</feature>
<feature type="region of interest" description="Disordered" evidence="1">
    <location>
        <begin position="183"/>
        <end position="204"/>
    </location>
</feature>
<evidence type="ECO:0000259" key="2">
    <source>
        <dbReference type="PROSITE" id="PS50192"/>
    </source>
</evidence>
<protein>
    <recommendedName>
        <fullName evidence="2">t-SNARE coiled-coil homology domain-containing protein</fullName>
    </recommendedName>
</protein>
<reference evidence="3 4" key="1">
    <citation type="submission" date="2024-04" db="EMBL/GenBank/DDBJ databases">
        <title>Tritrichomonas musculus Genome.</title>
        <authorList>
            <person name="Alves-Ferreira E."/>
            <person name="Grigg M."/>
            <person name="Lorenzi H."/>
            <person name="Galac M."/>
        </authorList>
    </citation>
    <scope>NUCLEOTIDE SEQUENCE [LARGE SCALE GENOMIC DNA]</scope>
    <source>
        <strain evidence="3 4">EAF2021</strain>
    </source>
</reference>
<dbReference type="PROSITE" id="PS50192">
    <property type="entry name" value="T_SNARE"/>
    <property type="match status" value="1"/>
</dbReference>
<organism evidence="3 4">
    <name type="scientific">Tritrichomonas musculus</name>
    <dbReference type="NCBI Taxonomy" id="1915356"/>
    <lineage>
        <taxon>Eukaryota</taxon>
        <taxon>Metamonada</taxon>
        <taxon>Parabasalia</taxon>
        <taxon>Tritrichomonadida</taxon>
        <taxon>Tritrichomonadidae</taxon>
        <taxon>Tritrichomonas</taxon>
    </lineage>
</organism>